<dbReference type="EMBL" id="MIKB01000002">
    <property type="protein sequence ID" value="OEG18838.1"/>
    <property type="molecule type" value="Genomic_DNA"/>
</dbReference>
<evidence type="ECO:0008006" key="3">
    <source>
        <dbReference type="Google" id="ProtNLM"/>
    </source>
</evidence>
<proteinExistence type="predicted"/>
<accession>A0A1E5H1G1</accession>
<protein>
    <recommendedName>
        <fullName evidence="3">Septation ring formation regulator EzrA</fullName>
    </recommendedName>
</protein>
<organism evidence="1 2">
    <name type="scientific">Enterococcus quebecensis</name>
    <dbReference type="NCBI Taxonomy" id="903983"/>
    <lineage>
        <taxon>Bacteria</taxon>
        <taxon>Bacillati</taxon>
        <taxon>Bacillota</taxon>
        <taxon>Bacilli</taxon>
        <taxon>Lactobacillales</taxon>
        <taxon>Enterococcaceae</taxon>
        <taxon>Enterococcus</taxon>
    </lineage>
</organism>
<sequence>MGIIVLIVFVVGGALYFRRRTVKKVHGLMDNIDGLCMELEVAVRSGDFSSLEEIILQSEEIRKTYPFLARFGDFKPLRAEFLNLYNQLLTQIDSVHRELEVQRRVKELS</sequence>
<dbReference type="AlphaFoldDB" id="A0A1E5H1G1"/>
<dbReference type="OrthoDB" id="9981524at2"/>
<keyword evidence="2" id="KW-1185">Reference proteome</keyword>
<reference evidence="2" key="1">
    <citation type="submission" date="2016-09" db="EMBL/GenBank/DDBJ databases">
        <authorList>
            <person name="Gulvik C.A."/>
        </authorList>
    </citation>
    <scope>NUCLEOTIDE SEQUENCE [LARGE SCALE GENOMIC DNA]</scope>
    <source>
        <strain evidence="2">LMG 26306</strain>
    </source>
</reference>
<evidence type="ECO:0000313" key="2">
    <source>
        <dbReference type="Proteomes" id="UP000094764"/>
    </source>
</evidence>
<dbReference type="Proteomes" id="UP000094764">
    <property type="component" value="Unassembled WGS sequence"/>
</dbReference>
<gene>
    <name evidence="1" type="ORF">BCR23_12920</name>
</gene>
<dbReference type="RefSeq" id="WP_069634025.1">
    <property type="nucleotide sequence ID" value="NZ_JXKZ01000020.1"/>
</dbReference>
<evidence type="ECO:0000313" key="1">
    <source>
        <dbReference type="EMBL" id="OEG18838.1"/>
    </source>
</evidence>
<comment type="caution">
    <text evidence="1">The sequence shown here is derived from an EMBL/GenBank/DDBJ whole genome shotgun (WGS) entry which is preliminary data.</text>
</comment>
<name>A0A1E5H1G1_9ENTE</name>